<keyword evidence="4" id="KW-0067">ATP-binding</keyword>
<dbReference type="RefSeq" id="WP_229933614.1">
    <property type="nucleotide sequence ID" value="NZ_CAJHOF010000026.1"/>
</dbReference>
<feature type="domain" description="tRNA(Ile)-lysidine/2-thiocytidine synthase N-terminal" evidence="7">
    <location>
        <begin position="13"/>
        <end position="184"/>
    </location>
</feature>
<comment type="caution">
    <text evidence="6">Lacks conserved residue(s) required for the propagation of feature annotation.</text>
</comment>
<accession>A0ABN7KCH4</accession>
<keyword evidence="6" id="KW-0963">Cytoplasm</keyword>
<dbReference type="InterPro" id="IPR011063">
    <property type="entry name" value="TilS/TtcA_N"/>
</dbReference>
<dbReference type="EMBL" id="CAJHOF010000026">
    <property type="protein sequence ID" value="CAD7289765.1"/>
    <property type="molecule type" value="Genomic_DNA"/>
</dbReference>
<evidence type="ECO:0000256" key="5">
    <source>
        <dbReference type="ARBA" id="ARBA00048539"/>
    </source>
</evidence>
<protein>
    <recommendedName>
        <fullName evidence="6">tRNA(Ile)-lysidine synthase</fullName>
        <ecNumber evidence="6">6.3.4.19</ecNumber>
    </recommendedName>
    <alternativeName>
        <fullName evidence="6">tRNA(Ile)-2-lysyl-cytidine synthase</fullName>
    </alternativeName>
    <alternativeName>
        <fullName evidence="6">tRNA(Ile)-lysidine synthetase</fullName>
    </alternativeName>
</protein>
<dbReference type="InterPro" id="IPR014729">
    <property type="entry name" value="Rossmann-like_a/b/a_fold"/>
</dbReference>
<evidence type="ECO:0000256" key="3">
    <source>
        <dbReference type="ARBA" id="ARBA00022741"/>
    </source>
</evidence>
<dbReference type="NCBIfam" id="TIGR02432">
    <property type="entry name" value="lysidine_TilS_N"/>
    <property type="match status" value="1"/>
</dbReference>
<comment type="function">
    <text evidence="6">Ligates lysine onto the cytidine present at position 34 of the AUA codon-specific tRNA(Ile) that contains the anticodon CAU, in an ATP-dependent manner. Cytidine is converted to lysidine, thus changing the amino acid specificity of the tRNA from methionine to isoleucine.</text>
</comment>
<dbReference type="Proteomes" id="UP000789803">
    <property type="component" value="Unassembled WGS sequence"/>
</dbReference>
<organism evidence="8 9">
    <name type="scientific">Campylobacter majalis</name>
    <dbReference type="NCBI Taxonomy" id="2790656"/>
    <lineage>
        <taxon>Bacteria</taxon>
        <taxon>Pseudomonadati</taxon>
        <taxon>Campylobacterota</taxon>
        <taxon>Epsilonproteobacteria</taxon>
        <taxon>Campylobacterales</taxon>
        <taxon>Campylobacteraceae</taxon>
        <taxon>Campylobacter</taxon>
    </lineage>
</organism>
<keyword evidence="2 6" id="KW-0819">tRNA processing</keyword>
<evidence type="ECO:0000313" key="8">
    <source>
        <dbReference type="EMBL" id="CAD7289765.1"/>
    </source>
</evidence>
<dbReference type="CDD" id="cd01992">
    <property type="entry name" value="TilS_N"/>
    <property type="match status" value="1"/>
</dbReference>
<name>A0ABN7KCH4_9BACT</name>
<evidence type="ECO:0000259" key="7">
    <source>
        <dbReference type="Pfam" id="PF01171"/>
    </source>
</evidence>
<dbReference type="EC" id="6.3.4.19" evidence="6"/>
<evidence type="ECO:0000256" key="2">
    <source>
        <dbReference type="ARBA" id="ARBA00022694"/>
    </source>
</evidence>
<dbReference type="Pfam" id="PF01171">
    <property type="entry name" value="ATP_bind_3"/>
    <property type="match status" value="1"/>
</dbReference>
<dbReference type="PANTHER" id="PTHR43033:SF1">
    <property type="entry name" value="TRNA(ILE)-LYSIDINE SYNTHASE-RELATED"/>
    <property type="match status" value="1"/>
</dbReference>
<evidence type="ECO:0000256" key="4">
    <source>
        <dbReference type="ARBA" id="ARBA00022840"/>
    </source>
</evidence>
<proteinExistence type="inferred from homology"/>
<comment type="subcellular location">
    <subcellularLocation>
        <location evidence="6">Cytoplasm</location>
    </subcellularLocation>
</comment>
<evidence type="ECO:0000256" key="6">
    <source>
        <dbReference type="HAMAP-Rule" id="MF_01161"/>
    </source>
</evidence>
<dbReference type="PANTHER" id="PTHR43033">
    <property type="entry name" value="TRNA(ILE)-LYSIDINE SYNTHASE-RELATED"/>
    <property type="match status" value="1"/>
</dbReference>
<dbReference type="InterPro" id="IPR012094">
    <property type="entry name" value="tRNA_Ile_lys_synt"/>
</dbReference>
<reference evidence="8 9" key="1">
    <citation type="submission" date="2020-11" db="EMBL/GenBank/DDBJ databases">
        <authorList>
            <person name="Peeters C."/>
        </authorList>
    </citation>
    <scope>NUCLEOTIDE SEQUENCE [LARGE SCALE GENOMIC DNA]</scope>
    <source>
        <strain evidence="8 9">LMG 7974</strain>
    </source>
</reference>
<comment type="caution">
    <text evidence="8">The sequence shown here is derived from an EMBL/GenBank/DDBJ whole genome shotgun (WGS) entry which is preliminary data.</text>
</comment>
<keyword evidence="9" id="KW-1185">Reference proteome</keyword>
<comment type="similarity">
    <text evidence="6">Belongs to the tRNA(Ile)-lysidine synthase family.</text>
</comment>
<sequence length="313" mass="36151">MIICEDELRSGRNLLAFSHGVDSTALFYMLLDCDIAFDVAIVDYNVRKQSKDEVSSAKALCEKFNKSCHVKSVVLDGRNFEANARDVRYEFFKQLCFEYKYTHVIFAHQLNDRLEWLFMQLARGAGLSEMIGMQMIEKRKYFTIVRPLLSLSKDEILTYLQERKIKYFLDESNESAKFTRNKFRLDFATPFLAEFSKGVKKSFEFLQKDKELLMPKFHCVTHDFYIVQNDTNAMRGVDKVCKILGVVMSEAQKSTCLSNCVIGGKIAIGLNADKIYITPYVKTAMSKKFKEKCRLAKIPALNRGYLFSINYAI</sequence>
<dbReference type="InterPro" id="IPR012795">
    <property type="entry name" value="tRNA_Ile_lys_synt_N"/>
</dbReference>
<evidence type="ECO:0000256" key="1">
    <source>
        <dbReference type="ARBA" id="ARBA00022598"/>
    </source>
</evidence>
<dbReference type="HAMAP" id="MF_01161">
    <property type="entry name" value="tRNA_Ile_lys_synt"/>
    <property type="match status" value="1"/>
</dbReference>
<evidence type="ECO:0000313" key="9">
    <source>
        <dbReference type="Proteomes" id="UP000789803"/>
    </source>
</evidence>
<dbReference type="SUPFAM" id="SSF52402">
    <property type="entry name" value="Adenine nucleotide alpha hydrolases-like"/>
    <property type="match status" value="1"/>
</dbReference>
<dbReference type="Gene3D" id="3.40.50.620">
    <property type="entry name" value="HUPs"/>
    <property type="match status" value="1"/>
</dbReference>
<gene>
    <name evidence="6 8" type="primary">tilS</name>
    <name evidence="8" type="ORF">LMG7974_01848</name>
</gene>
<keyword evidence="1 6" id="KW-0436">Ligase</keyword>
<dbReference type="GO" id="GO:0032267">
    <property type="term" value="F:tRNA(Ile)-lysidine synthase activity"/>
    <property type="evidence" value="ECO:0007669"/>
    <property type="project" value="UniProtKB-EC"/>
</dbReference>
<comment type="catalytic activity">
    <reaction evidence="5 6">
        <text>cytidine(34) in tRNA(Ile2) + L-lysine + ATP = lysidine(34) in tRNA(Ile2) + AMP + diphosphate + H(+)</text>
        <dbReference type="Rhea" id="RHEA:43744"/>
        <dbReference type="Rhea" id="RHEA-COMP:10625"/>
        <dbReference type="Rhea" id="RHEA-COMP:10670"/>
        <dbReference type="ChEBI" id="CHEBI:15378"/>
        <dbReference type="ChEBI" id="CHEBI:30616"/>
        <dbReference type="ChEBI" id="CHEBI:32551"/>
        <dbReference type="ChEBI" id="CHEBI:33019"/>
        <dbReference type="ChEBI" id="CHEBI:82748"/>
        <dbReference type="ChEBI" id="CHEBI:83665"/>
        <dbReference type="ChEBI" id="CHEBI:456215"/>
        <dbReference type="EC" id="6.3.4.19"/>
    </reaction>
</comment>
<keyword evidence="3" id="KW-0547">Nucleotide-binding</keyword>